<keyword evidence="1" id="KW-0805">Transcription regulation</keyword>
<evidence type="ECO:0000313" key="6">
    <source>
        <dbReference type="Proteomes" id="UP000610303"/>
    </source>
</evidence>
<name>A0A918C9L1_AGRME</name>
<evidence type="ECO:0000313" key="5">
    <source>
        <dbReference type="EMBL" id="GGR12695.1"/>
    </source>
</evidence>
<dbReference type="GO" id="GO:0000976">
    <property type="term" value="F:transcription cis-regulatory region binding"/>
    <property type="evidence" value="ECO:0007669"/>
    <property type="project" value="TreeGrafter"/>
</dbReference>
<dbReference type="Pfam" id="PF13377">
    <property type="entry name" value="Peripla_BP_3"/>
    <property type="match status" value="1"/>
</dbReference>
<comment type="caution">
    <text evidence="5">The sequence shown here is derived from an EMBL/GenBank/DDBJ whole genome shotgun (WGS) entry which is preliminary data.</text>
</comment>
<evidence type="ECO:0000256" key="1">
    <source>
        <dbReference type="ARBA" id="ARBA00023015"/>
    </source>
</evidence>
<dbReference type="InterPro" id="IPR010982">
    <property type="entry name" value="Lambda_DNA-bd_dom_sf"/>
</dbReference>
<organism evidence="5 6">
    <name type="scientific">Agromyces mediolanus</name>
    <name type="common">Corynebacterium mediolanum</name>
    <dbReference type="NCBI Taxonomy" id="41986"/>
    <lineage>
        <taxon>Bacteria</taxon>
        <taxon>Bacillati</taxon>
        <taxon>Actinomycetota</taxon>
        <taxon>Actinomycetes</taxon>
        <taxon>Micrococcales</taxon>
        <taxon>Microbacteriaceae</taxon>
        <taxon>Agromyces</taxon>
    </lineage>
</organism>
<dbReference type="Proteomes" id="UP000610303">
    <property type="component" value="Unassembled WGS sequence"/>
</dbReference>
<dbReference type="SMART" id="SM00354">
    <property type="entry name" value="HTH_LACI"/>
    <property type="match status" value="1"/>
</dbReference>
<dbReference type="CDD" id="cd06267">
    <property type="entry name" value="PBP1_LacI_sugar_binding-like"/>
    <property type="match status" value="1"/>
</dbReference>
<keyword evidence="6" id="KW-1185">Reference proteome</keyword>
<reference evidence="5" key="2">
    <citation type="submission" date="2020-09" db="EMBL/GenBank/DDBJ databases">
        <authorList>
            <person name="Sun Q."/>
            <person name="Ohkuma M."/>
        </authorList>
    </citation>
    <scope>NUCLEOTIDE SEQUENCE</scope>
    <source>
        <strain evidence="5">JCM 3346</strain>
    </source>
</reference>
<gene>
    <name evidence="5" type="ORF">GCM10010196_01530</name>
</gene>
<keyword evidence="3" id="KW-0804">Transcription</keyword>
<dbReference type="PROSITE" id="PS50932">
    <property type="entry name" value="HTH_LACI_2"/>
    <property type="match status" value="1"/>
</dbReference>
<dbReference type="AlphaFoldDB" id="A0A918C9L1"/>
<dbReference type="CDD" id="cd01392">
    <property type="entry name" value="HTH_LacI"/>
    <property type="match status" value="1"/>
</dbReference>
<dbReference type="InterPro" id="IPR046335">
    <property type="entry name" value="LacI/GalR-like_sensor"/>
</dbReference>
<dbReference type="InterPro" id="IPR028082">
    <property type="entry name" value="Peripla_BP_I"/>
</dbReference>
<evidence type="ECO:0000259" key="4">
    <source>
        <dbReference type="PROSITE" id="PS50932"/>
    </source>
</evidence>
<protein>
    <submittedName>
        <fullName evidence="5">LacI family transcriptional regulator</fullName>
    </submittedName>
</protein>
<dbReference type="PANTHER" id="PTHR30146">
    <property type="entry name" value="LACI-RELATED TRANSCRIPTIONAL REPRESSOR"/>
    <property type="match status" value="1"/>
</dbReference>
<dbReference type="InterPro" id="IPR000843">
    <property type="entry name" value="HTH_LacI"/>
</dbReference>
<dbReference type="PANTHER" id="PTHR30146:SF153">
    <property type="entry name" value="LACTOSE OPERON REPRESSOR"/>
    <property type="match status" value="1"/>
</dbReference>
<feature type="domain" description="HTH lacI-type" evidence="4">
    <location>
        <begin position="5"/>
        <end position="59"/>
    </location>
</feature>
<sequence>MTQKSGIAAVAETAGVSVSTVSQVLSGNRPVSEATRAKVNAAIAELGYTPHPGARSLRSRRTESIALLVPDITNPFYPLVAVGMQDVLLPAGYLLSILDAGSQSGTGRLLGHVLERRFDGIALHIDGLSDADRARLAESGTRVVALGRDIGIEGSDYVESDDAGGFAKLGEHLLGTGRRRIGFIGGEEESDPSRLRLGGLRQAFAGAGLDYDDASTVFTSFTRDGGRDGVAALYERRTDWDAIVCANDLIAIGAMDELRRRGLSIPDDVAVTGYDDIDAAALVHPSLTTVENPAREIGRTAARLLLTRLAGDGDDAPTQHITLSTRLVVRDSTTSPIPQER</sequence>
<dbReference type="SUPFAM" id="SSF47413">
    <property type="entry name" value="lambda repressor-like DNA-binding domains"/>
    <property type="match status" value="1"/>
</dbReference>
<dbReference type="Gene3D" id="1.10.260.40">
    <property type="entry name" value="lambda repressor-like DNA-binding domains"/>
    <property type="match status" value="1"/>
</dbReference>
<dbReference type="GO" id="GO:0003700">
    <property type="term" value="F:DNA-binding transcription factor activity"/>
    <property type="evidence" value="ECO:0007669"/>
    <property type="project" value="TreeGrafter"/>
</dbReference>
<dbReference type="Pfam" id="PF00356">
    <property type="entry name" value="LacI"/>
    <property type="match status" value="1"/>
</dbReference>
<accession>A0A918C9L1</accession>
<proteinExistence type="predicted"/>
<dbReference type="RefSeq" id="WP_189083412.1">
    <property type="nucleotide sequence ID" value="NZ_BMRJ01000001.1"/>
</dbReference>
<dbReference type="Gene3D" id="3.40.50.2300">
    <property type="match status" value="2"/>
</dbReference>
<evidence type="ECO:0000256" key="3">
    <source>
        <dbReference type="ARBA" id="ARBA00023163"/>
    </source>
</evidence>
<reference evidence="5" key="1">
    <citation type="journal article" date="2014" name="Int. J. Syst. Evol. Microbiol.">
        <title>Complete genome sequence of Corynebacterium casei LMG S-19264T (=DSM 44701T), isolated from a smear-ripened cheese.</title>
        <authorList>
            <consortium name="US DOE Joint Genome Institute (JGI-PGF)"/>
            <person name="Walter F."/>
            <person name="Albersmeier A."/>
            <person name="Kalinowski J."/>
            <person name="Ruckert C."/>
        </authorList>
    </citation>
    <scope>NUCLEOTIDE SEQUENCE</scope>
    <source>
        <strain evidence="5">JCM 3346</strain>
    </source>
</reference>
<keyword evidence="2" id="KW-0238">DNA-binding</keyword>
<dbReference type="EMBL" id="BMRJ01000001">
    <property type="protein sequence ID" value="GGR12695.1"/>
    <property type="molecule type" value="Genomic_DNA"/>
</dbReference>
<dbReference type="SUPFAM" id="SSF53822">
    <property type="entry name" value="Periplasmic binding protein-like I"/>
    <property type="match status" value="1"/>
</dbReference>
<evidence type="ECO:0000256" key="2">
    <source>
        <dbReference type="ARBA" id="ARBA00023125"/>
    </source>
</evidence>